<dbReference type="InterPro" id="IPR036436">
    <property type="entry name" value="Disintegrin_dom_sf"/>
</dbReference>
<evidence type="ECO:0000256" key="1">
    <source>
        <dbReference type="SAM" id="SignalP"/>
    </source>
</evidence>
<dbReference type="AlphaFoldDB" id="A0A9P0CI80"/>
<sequence length="722" mass="82232">MFLCMYFLTLHLIVLSICDWKFKMEDSTNFMLKYSIVSTRITEDNDPVELAKKLKDGVYFDIELKPNFCYTIYIKYKSPVVINPKTELVIFENDVPNRNSFEYELVEGFVMEEKYSSYVLGYVENVYFYGKIEFNDTVHYIEELSNYPEIIAKYNSTKNGISFRRTFSTETEMYSHGINYIPDLNLNNSKLSKRMVSVRGNICTLLVLLDNSFLMRIHSGNIKAAIKQVLLSIDEANSLFRSTDFDEDGYSDNIGFIIKYFILLKSAKKSRWVPKYTNKPIDGRYYMNRFSRFYLLEDVCLGVAFTGQSFNNDIVGISYSAVPSDESFKHPFGGICDRPMLNPYGLPLNTLAVSAKGTDGRIVPEYIFELSLCHELGHSFGSNHDTGMCDGHLMTAHAPKDQQRKHFIFSKCSTSMMLETIINQGQCFENDENPYCGNGIIETNEDCDCGTIRDCLAIDKCCVPRGRQNACKVKRDFSHQCHPAQGFCCTRNCTYNNLEKFNLDCTNFTNSCPCTSSSKPCKCGVHGYCTNDICSSEECTRINAEECLCPKLSISGCVTCCRGTTHSIVTCIPANELTKRLIDINELSISTLKLIKETKKTTFATSNGHYENFCKYDECVSLYFRKVNKTDYCLSFGQVGICSKDNECLSPKPKSFKLRRSEIFESGTHNYSIHKMKDIVESSGGLCLNTQVVPGQCIMLITGAPQEAKKFWVPRRHHRQNK</sequence>
<evidence type="ECO:0000313" key="2">
    <source>
        <dbReference type="EMBL" id="CAH1100543.1"/>
    </source>
</evidence>
<dbReference type="SUPFAM" id="SSF55486">
    <property type="entry name" value="Metalloproteases ('zincins'), catalytic domain"/>
    <property type="match status" value="1"/>
</dbReference>
<dbReference type="GO" id="GO:0004222">
    <property type="term" value="F:metalloendopeptidase activity"/>
    <property type="evidence" value="ECO:0007669"/>
    <property type="project" value="TreeGrafter"/>
</dbReference>
<dbReference type="PANTHER" id="PTHR45702:SF2">
    <property type="entry name" value="KUZBANIAN, ISOFORM A"/>
    <property type="match status" value="1"/>
</dbReference>
<feature type="signal peptide" evidence="1">
    <location>
        <begin position="1"/>
        <end position="18"/>
    </location>
</feature>
<evidence type="ECO:0008006" key="4">
    <source>
        <dbReference type="Google" id="ProtNLM"/>
    </source>
</evidence>
<dbReference type="InterPro" id="IPR051489">
    <property type="entry name" value="ADAM_Metalloproteinase"/>
</dbReference>
<organism evidence="2 3">
    <name type="scientific">Psylliodes chrysocephalus</name>
    <dbReference type="NCBI Taxonomy" id="3402493"/>
    <lineage>
        <taxon>Eukaryota</taxon>
        <taxon>Metazoa</taxon>
        <taxon>Ecdysozoa</taxon>
        <taxon>Arthropoda</taxon>
        <taxon>Hexapoda</taxon>
        <taxon>Insecta</taxon>
        <taxon>Pterygota</taxon>
        <taxon>Neoptera</taxon>
        <taxon>Endopterygota</taxon>
        <taxon>Coleoptera</taxon>
        <taxon>Polyphaga</taxon>
        <taxon>Cucujiformia</taxon>
        <taxon>Chrysomeloidea</taxon>
        <taxon>Chrysomelidae</taxon>
        <taxon>Galerucinae</taxon>
        <taxon>Alticini</taxon>
        <taxon>Psylliodes</taxon>
    </lineage>
</organism>
<name>A0A9P0CI80_9CUCU</name>
<proteinExistence type="predicted"/>
<feature type="chain" id="PRO_5040400985" description="Disintegrin and metalloproteinase domain-containing protein 10" evidence="1">
    <location>
        <begin position="19"/>
        <end position="722"/>
    </location>
</feature>
<dbReference type="Proteomes" id="UP001153636">
    <property type="component" value="Chromosome 10"/>
</dbReference>
<dbReference type="GO" id="GO:0006509">
    <property type="term" value="P:membrane protein ectodomain proteolysis"/>
    <property type="evidence" value="ECO:0007669"/>
    <property type="project" value="TreeGrafter"/>
</dbReference>
<dbReference type="Gene3D" id="3.40.390.10">
    <property type="entry name" value="Collagenase (Catalytic Domain)"/>
    <property type="match status" value="1"/>
</dbReference>
<reference evidence="2" key="1">
    <citation type="submission" date="2022-01" db="EMBL/GenBank/DDBJ databases">
        <authorList>
            <person name="King R."/>
        </authorList>
    </citation>
    <scope>NUCLEOTIDE SEQUENCE</scope>
</reference>
<dbReference type="EMBL" id="OV651822">
    <property type="protein sequence ID" value="CAH1100543.1"/>
    <property type="molecule type" value="Genomic_DNA"/>
</dbReference>
<dbReference type="OrthoDB" id="2131567at2759"/>
<dbReference type="Pfam" id="PF13688">
    <property type="entry name" value="Reprolysin_5"/>
    <property type="match status" value="1"/>
</dbReference>
<dbReference type="Gene3D" id="4.10.70.10">
    <property type="entry name" value="Disintegrin domain"/>
    <property type="match status" value="1"/>
</dbReference>
<evidence type="ECO:0000313" key="3">
    <source>
        <dbReference type="Proteomes" id="UP001153636"/>
    </source>
</evidence>
<dbReference type="GO" id="GO:0005886">
    <property type="term" value="C:plasma membrane"/>
    <property type="evidence" value="ECO:0007669"/>
    <property type="project" value="TreeGrafter"/>
</dbReference>
<dbReference type="PANTHER" id="PTHR45702">
    <property type="entry name" value="ADAM10/ADAM17 METALLOPEPTIDASE FAMILY MEMBER"/>
    <property type="match status" value="1"/>
</dbReference>
<gene>
    <name evidence="2" type="ORF">PSYICH_LOCUS2116</name>
</gene>
<keyword evidence="1" id="KW-0732">Signal</keyword>
<dbReference type="InterPro" id="IPR024079">
    <property type="entry name" value="MetalloPept_cat_dom_sf"/>
</dbReference>
<protein>
    <recommendedName>
        <fullName evidence="4">Disintegrin and metalloproteinase domain-containing protein 10</fullName>
    </recommendedName>
</protein>
<keyword evidence="3" id="KW-1185">Reference proteome</keyword>
<accession>A0A9P0CI80</accession>